<name>A0A6A6UXN3_9PLEO</name>
<accession>A0A6A6UXN3</accession>
<feature type="compositionally biased region" description="Polar residues" evidence="1">
    <location>
        <begin position="78"/>
        <end position="93"/>
    </location>
</feature>
<protein>
    <submittedName>
        <fullName evidence="2">Uncharacterized protein</fullName>
    </submittedName>
</protein>
<evidence type="ECO:0000313" key="3">
    <source>
        <dbReference type="Proteomes" id="UP000799440"/>
    </source>
</evidence>
<evidence type="ECO:0000256" key="1">
    <source>
        <dbReference type="SAM" id="MobiDB-lite"/>
    </source>
</evidence>
<evidence type="ECO:0000313" key="2">
    <source>
        <dbReference type="EMBL" id="KAF2742519.1"/>
    </source>
</evidence>
<dbReference type="EMBL" id="MU006607">
    <property type="protein sequence ID" value="KAF2742519.1"/>
    <property type="molecule type" value="Genomic_DNA"/>
</dbReference>
<dbReference type="Proteomes" id="UP000799440">
    <property type="component" value="Unassembled WGS sequence"/>
</dbReference>
<proteinExistence type="predicted"/>
<organism evidence="2 3">
    <name type="scientific">Sporormia fimetaria CBS 119925</name>
    <dbReference type="NCBI Taxonomy" id="1340428"/>
    <lineage>
        <taxon>Eukaryota</taxon>
        <taxon>Fungi</taxon>
        <taxon>Dikarya</taxon>
        <taxon>Ascomycota</taxon>
        <taxon>Pezizomycotina</taxon>
        <taxon>Dothideomycetes</taxon>
        <taxon>Pleosporomycetidae</taxon>
        <taxon>Pleosporales</taxon>
        <taxon>Sporormiaceae</taxon>
        <taxon>Sporormia</taxon>
    </lineage>
</organism>
<feature type="region of interest" description="Disordered" evidence="1">
    <location>
        <begin position="146"/>
        <end position="165"/>
    </location>
</feature>
<keyword evidence="3" id="KW-1185">Reference proteome</keyword>
<feature type="compositionally biased region" description="Polar residues" evidence="1">
    <location>
        <begin position="154"/>
        <end position="165"/>
    </location>
</feature>
<gene>
    <name evidence="2" type="ORF">M011DRAFT_472120</name>
</gene>
<reference evidence="2" key="1">
    <citation type="journal article" date="2020" name="Stud. Mycol.">
        <title>101 Dothideomycetes genomes: a test case for predicting lifestyles and emergence of pathogens.</title>
        <authorList>
            <person name="Haridas S."/>
            <person name="Albert R."/>
            <person name="Binder M."/>
            <person name="Bloem J."/>
            <person name="Labutti K."/>
            <person name="Salamov A."/>
            <person name="Andreopoulos B."/>
            <person name="Baker S."/>
            <person name="Barry K."/>
            <person name="Bills G."/>
            <person name="Bluhm B."/>
            <person name="Cannon C."/>
            <person name="Castanera R."/>
            <person name="Culley D."/>
            <person name="Daum C."/>
            <person name="Ezra D."/>
            <person name="Gonzalez J."/>
            <person name="Henrissat B."/>
            <person name="Kuo A."/>
            <person name="Liang C."/>
            <person name="Lipzen A."/>
            <person name="Lutzoni F."/>
            <person name="Magnuson J."/>
            <person name="Mondo S."/>
            <person name="Nolan M."/>
            <person name="Ohm R."/>
            <person name="Pangilinan J."/>
            <person name="Park H.-J."/>
            <person name="Ramirez L."/>
            <person name="Alfaro M."/>
            <person name="Sun H."/>
            <person name="Tritt A."/>
            <person name="Yoshinaga Y."/>
            <person name="Zwiers L.-H."/>
            <person name="Turgeon B."/>
            <person name="Goodwin S."/>
            <person name="Spatafora J."/>
            <person name="Crous P."/>
            <person name="Grigoriev I."/>
        </authorList>
    </citation>
    <scope>NUCLEOTIDE SEQUENCE</scope>
    <source>
        <strain evidence="2">CBS 119925</strain>
    </source>
</reference>
<dbReference type="AlphaFoldDB" id="A0A6A6UXN3"/>
<feature type="region of interest" description="Disordered" evidence="1">
    <location>
        <begin position="67"/>
        <end position="104"/>
    </location>
</feature>
<sequence>MIDGYILYCTFLVPIPTQRKSPTHLHGSFRSPTLHLNAPHVGPSDLLHHQHQDRLTRLHPFTIPCPPIQPPIHPSLPTTSQKKSPKSTPTYLTVGNPKLPRKNRSSITVNRNHAYNFGSQTQNPYPPLFPQTHTNCPSRSVRFRIPHSSDPLYPSTSRVSENFPR</sequence>